<organism evidence="1 2">
    <name type="scientific">Acanthoscelides obtectus</name>
    <name type="common">Bean weevil</name>
    <name type="synonym">Bruchus obtectus</name>
    <dbReference type="NCBI Taxonomy" id="200917"/>
    <lineage>
        <taxon>Eukaryota</taxon>
        <taxon>Metazoa</taxon>
        <taxon>Ecdysozoa</taxon>
        <taxon>Arthropoda</taxon>
        <taxon>Hexapoda</taxon>
        <taxon>Insecta</taxon>
        <taxon>Pterygota</taxon>
        <taxon>Neoptera</taxon>
        <taxon>Endopterygota</taxon>
        <taxon>Coleoptera</taxon>
        <taxon>Polyphaga</taxon>
        <taxon>Cucujiformia</taxon>
        <taxon>Chrysomeloidea</taxon>
        <taxon>Chrysomelidae</taxon>
        <taxon>Bruchinae</taxon>
        <taxon>Bruchini</taxon>
        <taxon>Acanthoscelides</taxon>
    </lineage>
</organism>
<accession>A0A9P0K7T8</accession>
<keyword evidence="2" id="KW-1185">Reference proteome</keyword>
<dbReference type="EMBL" id="CAKOFQ010006751">
    <property type="protein sequence ID" value="CAH1968316.1"/>
    <property type="molecule type" value="Genomic_DNA"/>
</dbReference>
<reference evidence="1" key="1">
    <citation type="submission" date="2022-03" db="EMBL/GenBank/DDBJ databases">
        <authorList>
            <person name="Sayadi A."/>
        </authorList>
    </citation>
    <scope>NUCLEOTIDE SEQUENCE</scope>
</reference>
<protein>
    <submittedName>
        <fullName evidence="1">Uncharacterized protein</fullName>
    </submittedName>
</protein>
<sequence length="120" mass="13766">MRQKPYCVPAHRLIKNSVVTVSMPLAHAMCIRIVFSEIGGGARGDIAIVHEKCLTPRRNGCGGHHISSKYRISSTIREVFLRTILYFLKLGGCDIWQLATIIWELDKRRRHSKLHFLTRL</sequence>
<comment type="caution">
    <text evidence="1">The sequence shown here is derived from an EMBL/GenBank/DDBJ whole genome shotgun (WGS) entry which is preliminary data.</text>
</comment>
<name>A0A9P0K7T8_ACAOB</name>
<evidence type="ECO:0000313" key="2">
    <source>
        <dbReference type="Proteomes" id="UP001152888"/>
    </source>
</evidence>
<evidence type="ECO:0000313" key="1">
    <source>
        <dbReference type="EMBL" id="CAH1968316.1"/>
    </source>
</evidence>
<proteinExistence type="predicted"/>
<dbReference type="AlphaFoldDB" id="A0A9P0K7T8"/>
<dbReference type="Proteomes" id="UP001152888">
    <property type="component" value="Unassembled WGS sequence"/>
</dbReference>
<gene>
    <name evidence="1" type="ORF">ACAOBT_LOCUS7774</name>
</gene>